<evidence type="ECO:0000313" key="3">
    <source>
        <dbReference type="EMBL" id="ADU64987.1"/>
    </source>
</evidence>
<dbReference type="OrthoDB" id="9793251at2"/>
<name>E6W648_DESIS</name>
<keyword evidence="1" id="KW-0732">Signal</keyword>
<dbReference type="HOGENOM" id="CLU_101405_1_0_0"/>
<organism evidence="3 4">
    <name type="scientific">Desulfurispirillum indicum (strain ATCC BAA-1389 / DSM 22839 / S5)</name>
    <dbReference type="NCBI Taxonomy" id="653733"/>
    <lineage>
        <taxon>Bacteria</taxon>
        <taxon>Pseudomonadati</taxon>
        <taxon>Chrysiogenota</taxon>
        <taxon>Chrysiogenia</taxon>
        <taxon>Chrysiogenales</taxon>
        <taxon>Chrysiogenaceae</taxon>
        <taxon>Desulfurispirillum</taxon>
    </lineage>
</organism>
<accession>E6W648</accession>
<evidence type="ECO:0000259" key="2">
    <source>
        <dbReference type="Pfam" id="PF07603"/>
    </source>
</evidence>
<dbReference type="RefSeq" id="WP_013504876.1">
    <property type="nucleotide sequence ID" value="NC_014836.1"/>
</dbReference>
<dbReference type="STRING" id="653733.Selin_0230"/>
<dbReference type="Proteomes" id="UP000002572">
    <property type="component" value="Chromosome"/>
</dbReference>
<proteinExistence type="predicted"/>
<keyword evidence="4" id="KW-1185">Reference proteome</keyword>
<protein>
    <submittedName>
        <fullName evidence="3">Putative Fimh-like protein</fullName>
    </submittedName>
</protein>
<dbReference type="AlphaFoldDB" id="E6W648"/>
<dbReference type="eggNOG" id="COG0515">
    <property type="taxonomic scope" value="Bacteria"/>
</dbReference>
<evidence type="ECO:0000256" key="1">
    <source>
        <dbReference type="SAM" id="SignalP"/>
    </source>
</evidence>
<evidence type="ECO:0000313" key="4">
    <source>
        <dbReference type="Proteomes" id="UP000002572"/>
    </source>
</evidence>
<dbReference type="KEGG" id="din:Selin_0230"/>
<dbReference type="Pfam" id="PF07603">
    <property type="entry name" value="Lcl_C"/>
    <property type="match status" value="1"/>
</dbReference>
<gene>
    <name evidence="3" type="ordered locus">Selin_0230</name>
</gene>
<dbReference type="PANTHER" id="PTHR35812:SF1">
    <property type="entry name" value="LIPOPROTEIN"/>
    <property type="match status" value="1"/>
</dbReference>
<sequence>MKGKMPIIATLALVIISISSASSRAAHICRETITPTTPDSQFVEHHDATVTDTRTGLMWKRCSEGQQWDGTTCTGQAITFTWQQALEYAQAHTHSQYSDWRVPNVKELASLMENACTQPTINTRIFPATPSERYWTSSPAPRRPGASWNIRFLSGHSYTYDNWQLSHIRLVRPGAQQQ</sequence>
<dbReference type="InParanoid" id="E6W648"/>
<feature type="chain" id="PRO_5003213971" evidence="1">
    <location>
        <begin position="26"/>
        <end position="178"/>
    </location>
</feature>
<dbReference type="PANTHER" id="PTHR35812">
    <property type="entry name" value="LIPOPROTEIN"/>
    <property type="match status" value="1"/>
</dbReference>
<reference evidence="3 4" key="1">
    <citation type="submission" date="2010-12" db="EMBL/GenBank/DDBJ databases">
        <title>Complete sequence of Desulfurispirillum indicum S5.</title>
        <authorList>
            <consortium name="US DOE Joint Genome Institute"/>
            <person name="Lucas S."/>
            <person name="Copeland A."/>
            <person name="Lapidus A."/>
            <person name="Cheng J.-F."/>
            <person name="Goodwin L."/>
            <person name="Pitluck S."/>
            <person name="Chertkov O."/>
            <person name="Held B."/>
            <person name="Detter J.C."/>
            <person name="Han C."/>
            <person name="Tapia R."/>
            <person name="Land M."/>
            <person name="Hauser L."/>
            <person name="Kyrpides N."/>
            <person name="Ivanova N."/>
            <person name="Mikhailova N."/>
            <person name="Haggblom M."/>
            <person name="Rauschenbach I."/>
            <person name="Bini E."/>
            <person name="Woyke T."/>
        </authorList>
    </citation>
    <scope>NUCLEOTIDE SEQUENCE [LARGE SCALE GENOMIC DNA]</scope>
    <source>
        <strain evidence="4">ATCC BAA-1389 / DSM 22839 / S5</strain>
    </source>
</reference>
<feature type="signal peptide" evidence="1">
    <location>
        <begin position="1"/>
        <end position="25"/>
    </location>
</feature>
<feature type="domain" description="Lcl C-terminal" evidence="2">
    <location>
        <begin position="49"/>
        <end position="172"/>
    </location>
</feature>
<dbReference type="InterPro" id="IPR011460">
    <property type="entry name" value="Lcl_C"/>
</dbReference>
<dbReference type="EMBL" id="CP002432">
    <property type="protein sequence ID" value="ADU64987.1"/>
    <property type="molecule type" value="Genomic_DNA"/>
</dbReference>